<name>A0ABT5BJP5_9BACT</name>
<evidence type="ECO:0000313" key="1">
    <source>
        <dbReference type="EMBL" id="MDC0674337.1"/>
    </source>
</evidence>
<evidence type="ECO:0000313" key="2">
    <source>
        <dbReference type="Proteomes" id="UP001217838"/>
    </source>
</evidence>
<dbReference type="RefSeq" id="WP_272008481.1">
    <property type="nucleotide sequence ID" value="NZ_JAQNDN010000024.1"/>
</dbReference>
<keyword evidence="2" id="KW-1185">Reference proteome</keyword>
<accession>A0ABT5BJP5</accession>
<gene>
    <name evidence="1" type="ORF">POL58_41700</name>
</gene>
<proteinExistence type="predicted"/>
<dbReference type="EMBL" id="JAQNDN010000024">
    <property type="protein sequence ID" value="MDC0674337.1"/>
    <property type="molecule type" value="Genomic_DNA"/>
</dbReference>
<protein>
    <submittedName>
        <fullName evidence="1">Uncharacterized protein</fullName>
    </submittedName>
</protein>
<organism evidence="1 2">
    <name type="scientific">Nannocystis radixulma</name>
    <dbReference type="NCBI Taxonomy" id="2995305"/>
    <lineage>
        <taxon>Bacteria</taxon>
        <taxon>Pseudomonadati</taxon>
        <taxon>Myxococcota</taxon>
        <taxon>Polyangia</taxon>
        <taxon>Nannocystales</taxon>
        <taxon>Nannocystaceae</taxon>
        <taxon>Nannocystis</taxon>
    </lineage>
</organism>
<reference evidence="1 2" key="1">
    <citation type="submission" date="2022-11" db="EMBL/GenBank/DDBJ databases">
        <title>Minimal conservation of predation-associated metabolite biosynthetic gene clusters underscores biosynthetic potential of Myxococcota including descriptions for ten novel species: Archangium lansinium sp. nov., Myxococcus landrumus sp. nov., Nannocystis bai.</title>
        <authorList>
            <person name="Ahearne A."/>
            <person name="Stevens C."/>
            <person name="Dowd S."/>
        </authorList>
    </citation>
    <scope>NUCLEOTIDE SEQUENCE [LARGE SCALE GENOMIC DNA]</scope>
    <source>
        <strain evidence="1 2">NCELM</strain>
    </source>
</reference>
<sequence>MNRTVVFVGAVHLGASAPLTPGCQPPCEEDDPAPSYEILTDRPDWEPGSGRVRVEETRIVIAYTTTDGSQWEVEYTR</sequence>
<comment type="caution">
    <text evidence="1">The sequence shown here is derived from an EMBL/GenBank/DDBJ whole genome shotgun (WGS) entry which is preliminary data.</text>
</comment>
<dbReference type="Proteomes" id="UP001217838">
    <property type="component" value="Unassembled WGS sequence"/>
</dbReference>